<dbReference type="NCBIfam" id="NF010588">
    <property type="entry name" value="PRK13981.1"/>
    <property type="match status" value="1"/>
</dbReference>
<feature type="binding site" evidence="7">
    <location>
        <position position="403"/>
    </location>
    <ligand>
        <name>deamido-NAD(+)</name>
        <dbReference type="ChEBI" id="CHEBI:58437"/>
        <note>ligand shared between two neighboring subunits</note>
    </ligand>
</feature>
<dbReference type="EC" id="6.3.5.1" evidence="7 8"/>
<dbReference type="RefSeq" id="WP_094457985.1">
    <property type="nucleotide sequence ID" value="NZ_NOXU01000031.1"/>
</dbReference>
<feature type="active site" description="Proton acceptor; for glutaminase activity" evidence="7">
    <location>
        <position position="45"/>
    </location>
</feature>
<feature type="active site" description="Proton acceptor" evidence="9">
    <location>
        <position position="45"/>
    </location>
</feature>
<dbReference type="UniPathway" id="UPA00253">
    <property type="reaction ID" value="UER00334"/>
</dbReference>
<comment type="function">
    <text evidence="7">Catalyzes the ATP-dependent amidation of deamido-NAD to form NAD. Uses L-glutamine as a nitrogen source.</text>
</comment>
<dbReference type="EMBL" id="NOXU01000031">
    <property type="protein sequence ID" value="OYQ32948.1"/>
    <property type="molecule type" value="Genomic_DNA"/>
</dbReference>
<dbReference type="PIRSF" id="PIRSF006630">
    <property type="entry name" value="NADS_GAT"/>
    <property type="match status" value="1"/>
</dbReference>
<sequence>MTDQLTIALAQINPTVGALDHNAALIRAARAQAAAAGADLVVFPELSVCGYPPEDLVLKPFFLDKVEDTVRALATDTADGGPALLVGAPWRVDGQRYNAALLLDGGAIAAVRLKHDLPNYGPFDEKRVFAAGPLPGPVNFRGVRLGVLICEDMWTPDVAETLEETGAEILVVPNGSPFEIDKANRRLELAVSRVVETGLPLIYLNQVGGQDELVFDGASFVLNRDRSLVAQLPAFTSHIAVTRWARDSGGWTATSDAKTAPPDALGALYGALVLGLRDYVGKNGFPGVILGMSGGIDSAISAAVAVDALGPDKVHCVMMPSPYTSQDSLDDAAECAALLGCRIDTISIQPAMDAFAAMLAPSFAGTSPDITEENLQSRSRGLTLMALSNKFGSMVLSTGNKSEMSVGYATLYGDMCGGYNVLKDVYKTTVYKLSHWRNTNRPTGAAGPAGRVIPERIITKAPTAELKPGQKDQDTLPEYPVLDDILECLVERDLSLQDIVARGHDKATVNRVWRMLDRAEYKRRQAPPGVKITSRSFGRDRRYPITSGLLSLLRGA</sequence>
<comment type="similarity">
    <text evidence="10">Belongs to the NAD synthetase family.</text>
</comment>
<dbReference type="Gene3D" id="3.40.50.620">
    <property type="entry name" value="HUPs"/>
    <property type="match status" value="1"/>
</dbReference>
<dbReference type="HAMAP" id="MF_02090">
    <property type="entry name" value="NadE_glutamine_dep"/>
    <property type="match status" value="1"/>
</dbReference>
<evidence type="ECO:0000256" key="7">
    <source>
        <dbReference type="HAMAP-Rule" id="MF_02090"/>
    </source>
</evidence>
<feature type="domain" description="CN hydrolase" evidence="11">
    <location>
        <begin position="5"/>
        <end position="249"/>
    </location>
</feature>
<dbReference type="PANTHER" id="PTHR23090:SF9">
    <property type="entry name" value="GLUTAMINE-DEPENDENT NAD(+) SYNTHETASE"/>
    <property type="match status" value="1"/>
</dbReference>
<dbReference type="GO" id="GO:0000257">
    <property type="term" value="F:nitrilase activity"/>
    <property type="evidence" value="ECO:0007669"/>
    <property type="project" value="UniProtKB-ARBA"/>
</dbReference>
<evidence type="ECO:0000256" key="6">
    <source>
        <dbReference type="ARBA" id="ARBA00023027"/>
    </source>
</evidence>
<feature type="binding site" evidence="7">
    <location>
        <begin position="291"/>
        <end position="298"/>
    </location>
    <ligand>
        <name>ATP</name>
        <dbReference type="ChEBI" id="CHEBI:30616"/>
    </ligand>
</feature>
<feature type="binding site" evidence="7">
    <location>
        <position position="120"/>
    </location>
    <ligand>
        <name>L-glutamine</name>
        <dbReference type="ChEBI" id="CHEBI:58359"/>
    </ligand>
</feature>
<dbReference type="GO" id="GO:0004359">
    <property type="term" value="F:glutaminase activity"/>
    <property type="evidence" value="ECO:0007669"/>
    <property type="project" value="InterPro"/>
</dbReference>
<evidence type="ECO:0000256" key="1">
    <source>
        <dbReference type="ARBA" id="ARBA00005188"/>
    </source>
</evidence>
<organism evidence="12 13">
    <name type="scientific">Niveispirillum lacus</name>
    <dbReference type="NCBI Taxonomy" id="1981099"/>
    <lineage>
        <taxon>Bacteria</taxon>
        <taxon>Pseudomonadati</taxon>
        <taxon>Pseudomonadota</taxon>
        <taxon>Alphaproteobacteria</taxon>
        <taxon>Rhodospirillales</taxon>
        <taxon>Azospirillaceae</taxon>
        <taxon>Niveispirillum</taxon>
    </lineage>
</organism>
<dbReference type="GO" id="GO:0009435">
    <property type="term" value="P:NAD+ biosynthetic process"/>
    <property type="evidence" value="ECO:0007669"/>
    <property type="project" value="UniProtKB-UniRule"/>
</dbReference>
<dbReference type="OrthoDB" id="9760188at2"/>
<dbReference type="Proteomes" id="UP000216998">
    <property type="component" value="Unassembled WGS sequence"/>
</dbReference>
<evidence type="ECO:0000256" key="10">
    <source>
        <dbReference type="RuleBase" id="RU003811"/>
    </source>
</evidence>
<comment type="similarity">
    <text evidence="2 7 8">In the C-terminal section; belongs to the NAD synthetase family.</text>
</comment>
<dbReference type="GO" id="GO:0008795">
    <property type="term" value="F:NAD+ synthase activity"/>
    <property type="evidence" value="ECO:0007669"/>
    <property type="project" value="UniProtKB-UniRule"/>
</dbReference>
<dbReference type="PROSITE" id="PS00920">
    <property type="entry name" value="NITRIL_CHT_1"/>
    <property type="match status" value="1"/>
</dbReference>
<proteinExistence type="inferred from homology"/>
<dbReference type="InterPro" id="IPR014445">
    <property type="entry name" value="Gln-dep_NAD_synthase"/>
</dbReference>
<comment type="pathway">
    <text evidence="1 7 8">Cofactor biosynthesis; NAD(+) biosynthesis; NAD(+) from deamido-NAD(+) (L-Gln route): step 1/1.</text>
</comment>
<keyword evidence="5 7" id="KW-0067">ATP-binding</keyword>
<feature type="active site" description="For glutaminase activity" evidence="7">
    <location>
        <position position="114"/>
    </location>
</feature>
<feature type="active site" description="Nucleophile; for glutaminase activity" evidence="7">
    <location>
        <position position="150"/>
    </location>
</feature>
<evidence type="ECO:0000259" key="11">
    <source>
        <dbReference type="PROSITE" id="PS50263"/>
    </source>
</evidence>
<keyword evidence="6 7" id="KW-0520">NAD</keyword>
<dbReference type="PANTHER" id="PTHR23090">
    <property type="entry name" value="NH 3 /GLUTAMINE-DEPENDENT NAD + SYNTHETASE"/>
    <property type="match status" value="1"/>
</dbReference>
<gene>
    <name evidence="7" type="primary">nadE</name>
    <name evidence="12" type="ORF">CHU95_18195</name>
</gene>
<keyword evidence="13" id="KW-1185">Reference proteome</keyword>
<dbReference type="AlphaFoldDB" id="A0A255YUR3"/>
<evidence type="ECO:0000256" key="3">
    <source>
        <dbReference type="ARBA" id="ARBA00022598"/>
    </source>
</evidence>
<comment type="caution">
    <text evidence="12">The sequence shown here is derived from an EMBL/GenBank/DDBJ whole genome shotgun (WGS) entry which is preliminary data.</text>
</comment>
<dbReference type="CDD" id="cd00553">
    <property type="entry name" value="NAD_synthase"/>
    <property type="match status" value="1"/>
</dbReference>
<dbReference type="GO" id="GO:0003952">
    <property type="term" value="F:NAD+ synthase (glutamine-hydrolyzing) activity"/>
    <property type="evidence" value="ECO:0007669"/>
    <property type="project" value="UniProtKB-UniRule"/>
</dbReference>
<accession>A0A255YUR3</accession>
<evidence type="ECO:0000256" key="9">
    <source>
        <dbReference type="PROSITE-ProRule" id="PRU10139"/>
    </source>
</evidence>
<evidence type="ECO:0000313" key="13">
    <source>
        <dbReference type="Proteomes" id="UP000216998"/>
    </source>
</evidence>
<feature type="binding site" evidence="7">
    <location>
        <position position="176"/>
    </location>
    <ligand>
        <name>L-glutamine</name>
        <dbReference type="ChEBI" id="CHEBI:58359"/>
    </ligand>
</feature>
<feature type="binding site" evidence="7">
    <location>
        <position position="374"/>
    </location>
    <ligand>
        <name>deamido-NAD(+)</name>
        <dbReference type="ChEBI" id="CHEBI:58437"/>
        <note>ligand shared between two neighboring subunits</note>
    </ligand>
</feature>
<dbReference type="Pfam" id="PF00795">
    <property type="entry name" value="CN_hydrolase"/>
    <property type="match status" value="1"/>
</dbReference>
<feature type="binding site" evidence="7">
    <location>
        <position position="182"/>
    </location>
    <ligand>
        <name>L-glutamine</name>
        <dbReference type="ChEBI" id="CHEBI:58359"/>
    </ligand>
</feature>
<feature type="binding site" evidence="7">
    <location>
        <position position="398"/>
    </location>
    <ligand>
        <name>ATP</name>
        <dbReference type="ChEBI" id="CHEBI:30616"/>
    </ligand>
</feature>
<comment type="catalytic activity">
    <reaction evidence="7 8">
        <text>deamido-NAD(+) + L-glutamine + ATP + H2O = L-glutamate + AMP + diphosphate + NAD(+) + H(+)</text>
        <dbReference type="Rhea" id="RHEA:24384"/>
        <dbReference type="ChEBI" id="CHEBI:15377"/>
        <dbReference type="ChEBI" id="CHEBI:15378"/>
        <dbReference type="ChEBI" id="CHEBI:29985"/>
        <dbReference type="ChEBI" id="CHEBI:30616"/>
        <dbReference type="ChEBI" id="CHEBI:33019"/>
        <dbReference type="ChEBI" id="CHEBI:57540"/>
        <dbReference type="ChEBI" id="CHEBI:58359"/>
        <dbReference type="ChEBI" id="CHEBI:58437"/>
        <dbReference type="ChEBI" id="CHEBI:456215"/>
        <dbReference type="EC" id="6.3.5.1"/>
    </reaction>
</comment>
<dbReference type="PROSITE" id="PS50263">
    <property type="entry name" value="CN_HYDROLASE"/>
    <property type="match status" value="1"/>
</dbReference>
<dbReference type="InterPro" id="IPR014729">
    <property type="entry name" value="Rossmann-like_a/b/a_fold"/>
</dbReference>
<dbReference type="Gene3D" id="3.60.110.10">
    <property type="entry name" value="Carbon-nitrogen hydrolase"/>
    <property type="match status" value="1"/>
</dbReference>
<comment type="caution">
    <text evidence="7">Lacks conserved residue(s) required for the propagation of feature annotation.</text>
</comment>
<dbReference type="InterPro" id="IPR000132">
    <property type="entry name" value="Nitrilase/CN_hydratase_CS"/>
</dbReference>
<evidence type="ECO:0000256" key="2">
    <source>
        <dbReference type="ARBA" id="ARBA00007145"/>
    </source>
</evidence>
<dbReference type="NCBIfam" id="TIGR00552">
    <property type="entry name" value="nadE"/>
    <property type="match status" value="1"/>
</dbReference>
<feature type="binding site" evidence="7">
    <location>
        <position position="522"/>
    </location>
    <ligand>
        <name>deamido-NAD(+)</name>
        <dbReference type="ChEBI" id="CHEBI:58437"/>
        <note>ligand shared between two neighboring subunits</note>
    </ligand>
</feature>
<evidence type="ECO:0000256" key="4">
    <source>
        <dbReference type="ARBA" id="ARBA00022741"/>
    </source>
</evidence>
<dbReference type="FunFam" id="3.40.50.620:FF:000106">
    <property type="entry name" value="Glutamine-dependent NAD(+) synthetase"/>
    <property type="match status" value="1"/>
</dbReference>
<evidence type="ECO:0000256" key="5">
    <source>
        <dbReference type="ARBA" id="ARBA00022840"/>
    </source>
</evidence>
<evidence type="ECO:0000313" key="12">
    <source>
        <dbReference type="EMBL" id="OYQ32948.1"/>
    </source>
</evidence>
<dbReference type="InterPro" id="IPR036526">
    <property type="entry name" value="C-N_Hydrolase_sf"/>
</dbReference>
<evidence type="ECO:0000256" key="8">
    <source>
        <dbReference type="PIRNR" id="PIRNR006630"/>
    </source>
</evidence>
<keyword evidence="3 7" id="KW-0436">Ligase</keyword>
<dbReference type="SUPFAM" id="SSF52402">
    <property type="entry name" value="Adenine nucleotide alpha hydrolases-like"/>
    <property type="match status" value="1"/>
</dbReference>
<dbReference type="SUPFAM" id="SSF56317">
    <property type="entry name" value="Carbon-nitrogen hydrolase"/>
    <property type="match status" value="1"/>
</dbReference>
<name>A0A255YUR3_9PROT</name>
<dbReference type="InterPro" id="IPR003694">
    <property type="entry name" value="NAD_synthase"/>
</dbReference>
<dbReference type="Pfam" id="PF02540">
    <property type="entry name" value="NAD_synthase"/>
    <property type="match status" value="1"/>
</dbReference>
<keyword evidence="4 7" id="KW-0547">Nucleotide-binding</keyword>
<reference evidence="12 13" key="1">
    <citation type="submission" date="2017-07" db="EMBL/GenBank/DDBJ databases">
        <title>Niveispirillum cyanobacteriorum sp. nov., isolated from cyanobacterial aggregates in a eutrophic lake.</title>
        <authorList>
            <person name="Cai H."/>
        </authorList>
    </citation>
    <scope>NUCLEOTIDE SEQUENCE [LARGE SCALE GENOMIC DNA]</scope>
    <source>
        <strain evidence="13">TH1-14</strain>
    </source>
</reference>
<protein>
    <recommendedName>
        <fullName evidence="7 8">Glutamine-dependent NAD(+) synthetase</fullName>
        <ecNumber evidence="7 8">6.3.5.1</ecNumber>
    </recommendedName>
    <alternativeName>
        <fullName evidence="7 8">NAD(+) synthase [glutamine-hydrolyzing]</fullName>
    </alternativeName>
</protein>
<dbReference type="InterPro" id="IPR022310">
    <property type="entry name" value="NAD/GMP_synthase"/>
</dbReference>
<dbReference type="InterPro" id="IPR003010">
    <property type="entry name" value="C-N_Hydrolase"/>
</dbReference>
<dbReference type="GO" id="GO:0005524">
    <property type="term" value="F:ATP binding"/>
    <property type="evidence" value="ECO:0007669"/>
    <property type="project" value="UniProtKB-UniRule"/>
</dbReference>
<dbReference type="CDD" id="cd07570">
    <property type="entry name" value="GAT_Gln-NAD-synth"/>
    <property type="match status" value="1"/>
</dbReference>
<dbReference type="GO" id="GO:0005737">
    <property type="term" value="C:cytoplasm"/>
    <property type="evidence" value="ECO:0007669"/>
    <property type="project" value="InterPro"/>
</dbReference>